<reference evidence="11 12" key="1">
    <citation type="submission" date="2024-02" db="EMBL/GenBank/DDBJ databases">
        <authorList>
            <person name="Chen Y."/>
            <person name="Shah S."/>
            <person name="Dougan E. K."/>
            <person name="Thang M."/>
            <person name="Chan C."/>
        </authorList>
    </citation>
    <scope>NUCLEOTIDE SEQUENCE [LARGE SCALE GENOMIC DNA]</scope>
</reference>
<evidence type="ECO:0000256" key="4">
    <source>
        <dbReference type="ARBA" id="ARBA00022816"/>
    </source>
</evidence>
<gene>
    <name evidence="11" type="ORF">CCMP2556_LOCUS17911</name>
</gene>
<protein>
    <recommendedName>
        <fullName evidence="10">Peptidase S59 domain-containing protein</fullName>
    </recommendedName>
</protein>
<dbReference type="InterPro" id="IPR007230">
    <property type="entry name" value="Nup98_auto-Pept-S59_dom"/>
</dbReference>
<feature type="region of interest" description="Disordered" evidence="9">
    <location>
        <begin position="71"/>
        <end position="107"/>
    </location>
</feature>
<comment type="similarity">
    <text evidence="2">Belongs to the nucleoporin GLFG family.</text>
</comment>
<keyword evidence="12" id="KW-1185">Reference proteome</keyword>
<evidence type="ECO:0000313" key="11">
    <source>
        <dbReference type="EMBL" id="CAK9030547.1"/>
    </source>
</evidence>
<dbReference type="InterPro" id="IPR037665">
    <property type="entry name" value="Nucleoporin_S59-like"/>
</dbReference>
<evidence type="ECO:0000256" key="2">
    <source>
        <dbReference type="ARBA" id="ARBA00008926"/>
    </source>
</evidence>
<dbReference type="Gene3D" id="1.20.920.60">
    <property type="match status" value="1"/>
</dbReference>
<name>A0ABP0KX49_9DINO</name>
<feature type="compositionally biased region" description="Basic and acidic residues" evidence="9">
    <location>
        <begin position="307"/>
        <end position="326"/>
    </location>
</feature>
<keyword evidence="8" id="KW-0539">Nucleus</keyword>
<dbReference type="EMBL" id="CAXAMN010010002">
    <property type="protein sequence ID" value="CAK9030547.1"/>
    <property type="molecule type" value="Genomic_DNA"/>
</dbReference>
<comment type="caution">
    <text evidence="11">The sequence shown here is derived from an EMBL/GenBank/DDBJ whole genome shotgun (WGS) entry which is preliminary data.</text>
</comment>
<keyword evidence="4" id="KW-0509">mRNA transport</keyword>
<dbReference type="Pfam" id="PF04096">
    <property type="entry name" value="Nucleoporin2"/>
    <property type="match status" value="1"/>
</dbReference>
<proteinExistence type="inferred from homology"/>
<keyword evidence="3" id="KW-0813">Transport</keyword>
<evidence type="ECO:0000313" key="12">
    <source>
        <dbReference type="Proteomes" id="UP001642484"/>
    </source>
</evidence>
<feature type="compositionally biased region" description="Polar residues" evidence="9">
    <location>
        <begin position="77"/>
        <end position="94"/>
    </location>
</feature>
<evidence type="ECO:0000256" key="3">
    <source>
        <dbReference type="ARBA" id="ARBA00022448"/>
    </source>
</evidence>
<dbReference type="PANTHER" id="PTHR23198:SF6">
    <property type="entry name" value="NUCLEAR PORE COMPLEX PROTEIN NUP98-NUP96"/>
    <property type="match status" value="1"/>
</dbReference>
<evidence type="ECO:0000259" key="10">
    <source>
        <dbReference type="PROSITE" id="PS51434"/>
    </source>
</evidence>
<organism evidence="11 12">
    <name type="scientific">Durusdinium trenchii</name>
    <dbReference type="NCBI Taxonomy" id="1381693"/>
    <lineage>
        <taxon>Eukaryota</taxon>
        <taxon>Sar</taxon>
        <taxon>Alveolata</taxon>
        <taxon>Dinophyceae</taxon>
        <taxon>Suessiales</taxon>
        <taxon>Symbiodiniaceae</taxon>
        <taxon>Durusdinium</taxon>
    </lineage>
</organism>
<feature type="domain" description="Peptidase S59" evidence="10">
    <location>
        <begin position="614"/>
        <end position="749"/>
    </location>
</feature>
<dbReference type="SUPFAM" id="SSF82215">
    <property type="entry name" value="C-terminal autoproteolytic domain of nucleoporin nup98"/>
    <property type="match status" value="1"/>
</dbReference>
<evidence type="ECO:0000256" key="6">
    <source>
        <dbReference type="ARBA" id="ARBA00023010"/>
    </source>
</evidence>
<evidence type="ECO:0000256" key="9">
    <source>
        <dbReference type="SAM" id="MobiDB-lite"/>
    </source>
</evidence>
<dbReference type="PROSITE" id="PS51434">
    <property type="entry name" value="NUP_C"/>
    <property type="match status" value="1"/>
</dbReference>
<keyword evidence="5" id="KW-0653">Protein transport</keyword>
<evidence type="ECO:0000256" key="7">
    <source>
        <dbReference type="ARBA" id="ARBA00023132"/>
    </source>
</evidence>
<evidence type="ECO:0000256" key="5">
    <source>
        <dbReference type="ARBA" id="ARBA00022927"/>
    </source>
</evidence>
<dbReference type="Gene3D" id="3.30.1610.10">
    <property type="entry name" value="Peptidase S59, nucleoporin"/>
    <property type="match status" value="1"/>
</dbReference>
<feature type="region of interest" description="Disordered" evidence="9">
    <location>
        <begin position="307"/>
        <end position="346"/>
    </location>
</feature>
<evidence type="ECO:0000256" key="1">
    <source>
        <dbReference type="ARBA" id="ARBA00004567"/>
    </source>
</evidence>
<feature type="region of interest" description="Disordered" evidence="9">
    <location>
        <begin position="381"/>
        <end position="419"/>
    </location>
</feature>
<comment type="subcellular location">
    <subcellularLocation>
        <location evidence="1">Nucleus</location>
        <location evidence="1">Nuclear pore complex</location>
    </subcellularLocation>
</comment>
<sequence>MVEFVGQNHKTDVMPMAVAASLFAYKPMAPVYDNGTRTCFCALGARPWFPNASEGLQLQCEPYLTERRGNACARSGRSLSAPRQSESGWNTPMNSPRPAPSPVPSLQLPMGQEVHWQRGRCSTSLSPTASARVYCGHGLIPEGPAIPPQRTSSLNPSLSRFPFNALSSMARDANAGIGDPAPASMKFLSREPLMKSAGELREPTRVKEHKMAERQLRQGNHPVTENQGHHVLDPSSDYVIYAQKVPKKDAGAGFQAGDMGTADASPKNSVWKRYFAQGEAMLEEVLPHSHAPGSALDSLPITAPSSARHEHAFENSKEETEKEKTAPARAIPESESSEGIKRQDLTNVPGGLRTAVERFGMPSPAHGENFCAAKTASQTDSQEGSEVFTAGCPPSTLIRTERSSNSSGTTEFKHQSQSELKELNTSISIQGRASVDGAFVPDPDQVKAIEVSAANVSAAAQSISLKLLHELRSFRQPPAVIRQVVEAALSLFGVKAAWSTGRRHLDSHFLQKLKSFTPLEAAKCPSAQVHQFFENLDAPAFSDQSLLNKCRGAAPLAQWCFAAAALLLHLKVSDTSNKLSNRTGIFQVHKALGLDQAQRHKANKASKTSIVPDLGGLFVKPAVWELSIDELQHVEDLVIGREGVGQVTFPGQTDCRGLIESLSQILSILPGEIVLYPDATLKPPIGEGLNKAASVVLFGCMPKCQARLLDAKAQQRYKQRVAQMTEEKGAIFEDYDPNDGTWKFRVPHF</sequence>
<evidence type="ECO:0000256" key="8">
    <source>
        <dbReference type="ARBA" id="ARBA00023242"/>
    </source>
</evidence>
<accession>A0ABP0KX49</accession>
<dbReference type="InterPro" id="IPR036903">
    <property type="entry name" value="Nup98_auto-Pept-S59_dom_sf"/>
</dbReference>
<dbReference type="Proteomes" id="UP001642484">
    <property type="component" value="Unassembled WGS sequence"/>
</dbReference>
<keyword evidence="6" id="KW-0811">Translocation</keyword>
<keyword evidence="7" id="KW-0906">Nuclear pore complex</keyword>
<dbReference type="PANTHER" id="PTHR23198">
    <property type="entry name" value="NUCLEOPORIN"/>
    <property type="match status" value="1"/>
</dbReference>